<feature type="active site" evidence="5">
    <location>
        <position position="368"/>
    </location>
</feature>
<feature type="compositionally biased region" description="Low complexity" evidence="6">
    <location>
        <begin position="891"/>
        <end position="902"/>
    </location>
</feature>
<dbReference type="AlphaFoldDB" id="A0A4Q4TSU8"/>
<gene>
    <name evidence="8" type="ORF">DL764_001219</name>
</gene>
<comment type="caution">
    <text evidence="8">The sequence shown here is derived from an EMBL/GenBank/DDBJ whole genome shotgun (WGS) entry which is preliminary data.</text>
</comment>
<proteinExistence type="inferred from homology"/>
<feature type="active site" evidence="5">
    <location>
        <position position="180"/>
    </location>
</feature>
<reference evidence="8 9" key="1">
    <citation type="submission" date="2018-06" db="EMBL/GenBank/DDBJ databases">
        <title>Complete Genomes of Monosporascus.</title>
        <authorList>
            <person name="Robinson A.J."/>
            <person name="Natvig D.O."/>
        </authorList>
    </citation>
    <scope>NUCLEOTIDE SEQUENCE [LARGE SCALE GENOMIC DNA]</scope>
    <source>
        <strain evidence="8 9">CBS 110550</strain>
    </source>
</reference>
<dbReference type="PANTHER" id="PTHR46143:SF1">
    <property type="entry name" value="CALPAIN-7"/>
    <property type="match status" value="1"/>
</dbReference>
<dbReference type="InterPro" id="IPR001300">
    <property type="entry name" value="Peptidase_C2_calpain_cat"/>
</dbReference>
<keyword evidence="4 5" id="KW-0788">Thiol protease</keyword>
<evidence type="ECO:0000256" key="6">
    <source>
        <dbReference type="SAM" id="MobiDB-lite"/>
    </source>
</evidence>
<evidence type="ECO:0000256" key="5">
    <source>
        <dbReference type="PROSITE-ProRule" id="PRU00239"/>
    </source>
</evidence>
<evidence type="ECO:0000256" key="3">
    <source>
        <dbReference type="ARBA" id="ARBA00022801"/>
    </source>
</evidence>
<evidence type="ECO:0000259" key="7">
    <source>
        <dbReference type="PROSITE" id="PS50203"/>
    </source>
</evidence>
<evidence type="ECO:0000256" key="4">
    <source>
        <dbReference type="ARBA" id="ARBA00022807"/>
    </source>
</evidence>
<dbReference type="EMBL" id="QJNU01000034">
    <property type="protein sequence ID" value="RYP09534.1"/>
    <property type="molecule type" value="Genomic_DNA"/>
</dbReference>
<feature type="compositionally biased region" description="Polar residues" evidence="6">
    <location>
        <begin position="903"/>
        <end position="915"/>
    </location>
</feature>
<dbReference type="SMART" id="SM00230">
    <property type="entry name" value="CysPc"/>
    <property type="match status" value="1"/>
</dbReference>
<dbReference type="GO" id="GO:0004198">
    <property type="term" value="F:calcium-dependent cysteine-type endopeptidase activity"/>
    <property type="evidence" value="ECO:0007669"/>
    <property type="project" value="InterPro"/>
</dbReference>
<dbReference type="GO" id="GO:0006508">
    <property type="term" value="P:proteolysis"/>
    <property type="evidence" value="ECO:0007669"/>
    <property type="project" value="UniProtKB-KW"/>
</dbReference>
<evidence type="ECO:0000313" key="9">
    <source>
        <dbReference type="Proteomes" id="UP000293360"/>
    </source>
</evidence>
<keyword evidence="3 5" id="KW-0378">Hydrolase</keyword>
<feature type="region of interest" description="Disordered" evidence="6">
    <location>
        <begin position="760"/>
        <end position="782"/>
    </location>
</feature>
<evidence type="ECO:0000256" key="2">
    <source>
        <dbReference type="ARBA" id="ARBA00022670"/>
    </source>
</evidence>
<feature type="domain" description="Calpain catalytic" evidence="7">
    <location>
        <begin position="104"/>
        <end position="424"/>
    </location>
</feature>
<dbReference type="InterPro" id="IPR022683">
    <property type="entry name" value="Calpain_III"/>
</dbReference>
<dbReference type="SUPFAM" id="SSF54001">
    <property type="entry name" value="Cysteine proteinases"/>
    <property type="match status" value="1"/>
</dbReference>
<feature type="compositionally biased region" description="Low complexity" evidence="6">
    <location>
        <begin position="801"/>
        <end position="820"/>
    </location>
</feature>
<dbReference type="Pfam" id="PF25435">
    <property type="entry name" value="PalB_C"/>
    <property type="match status" value="1"/>
</dbReference>
<dbReference type="InterPro" id="IPR051297">
    <property type="entry name" value="PalB/RIM13"/>
</dbReference>
<keyword evidence="2 5" id="KW-0645">Protease</keyword>
<dbReference type="PROSITE" id="PS50203">
    <property type="entry name" value="CALPAIN_CAT"/>
    <property type="match status" value="1"/>
</dbReference>
<feature type="region of interest" description="Disordered" evidence="6">
    <location>
        <begin position="800"/>
        <end position="824"/>
    </location>
</feature>
<evidence type="ECO:0000313" key="8">
    <source>
        <dbReference type="EMBL" id="RYP09534.1"/>
    </source>
</evidence>
<dbReference type="SMART" id="SM00720">
    <property type="entry name" value="calpain_III"/>
    <property type="match status" value="1"/>
</dbReference>
<dbReference type="STRING" id="155417.A0A4Q4TSU8"/>
<dbReference type="OrthoDB" id="167576at2759"/>
<protein>
    <recommendedName>
        <fullName evidence="7">Calpain catalytic domain-containing protein</fullName>
    </recommendedName>
</protein>
<dbReference type="SUPFAM" id="SSF49758">
    <property type="entry name" value="Calpain large subunit, middle domain (domain III)"/>
    <property type="match status" value="2"/>
</dbReference>
<comment type="similarity">
    <text evidence="1">Belongs to the peptidase C2 family. PalB/RIM13 subfamily.</text>
</comment>
<dbReference type="InterPro" id="IPR036213">
    <property type="entry name" value="Calpain_III_sf"/>
</dbReference>
<dbReference type="Proteomes" id="UP000293360">
    <property type="component" value="Unassembled WGS sequence"/>
</dbReference>
<sequence length="942" mass="102714">MEAKAKERETLASRARGKEALDHAIAAAELYMKAAKDASSITEKTRFKKKCEDMISMAERLKLSSRPDSVAAVERRLKLPRSSRQIPTSEKNILLRGSRLHGNIFPPWETDPDPKEFGGPPFIDPSEFSLSERQSEVFSGWKRPLELVQKDAEADEKKMRSRFMESNGDYDLVQDITTDCSVVASLCASINHLKPGPTSILPALMFPINAENGQPQISASGKYIFRMYFNGCFRKVVIDDRLPSSSTDRTLYVVDRQNPGLIWPALMEKAYLKVRGGYDFPGSNSGTDLWVLTGWIPQQIFLQSDDVDFNQTWRRVKKAYDYGDVVVTLGTGRLSPDEEEMMGLAGEHDYAVLDMSETSGNRKLLVKNPWCDGLVWKGVGSSARVSPDDDDAKEQPAKLKPGTFWIGFDDVAQNFESLYLNWNPSLFTERQDHHFTWQLPEPNMANSFAHNPQYSMEAQTDGNVWILLSRHFQDAELDIARSRQAPTTTLAAVSNRLGFMSLYIFASNNGGRVQLPDSKAIYRGPFVDSPQTLAPFEAKRGVRYTVAVASQDLPLPRYSLTLTFFSRAPLVVHPARDPLPHYAEVSSAWTRRTAGGNAASPTYGANPQFSLRVPPGPGGGGPGPLSLLLSTVRDDLPVHVGLVWAGGARVSALTQRDLVASSGDYRRGCALAEIPHIDPGVYTVVCSTFDPGHLADFTLRVGSASPCSLAPVPADAAGRLRLHLPNIVFLHPAAAASNKNTSSSSLTSSSSTLTLIDRGFGGASSNVDDDESRDETTTTRLGKRAAVEVTRLTRASVIVSPPINTGTGTTTPTTTAAINPGVAASPRRSPAVRLRVVYGSGPNRTVLAATGDGEFREVGRGGLRTPEFDIEPLVAARRGVWLVAEQIGLSSPPSSNLSAPSSWQGIQQATSPAQEQQDEGGLQVEIFSDAHVRVGEWETLDI</sequence>
<feature type="region of interest" description="Disordered" evidence="6">
    <location>
        <begin position="891"/>
        <end position="921"/>
    </location>
</feature>
<dbReference type="Pfam" id="PF00648">
    <property type="entry name" value="Peptidase_C2"/>
    <property type="match status" value="1"/>
</dbReference>
<accession>A0A4Q4TSU8</accession>
<feature type="active site" evidence="5">
    <location>
        <position position="348"/>
    </location>
</feature>
<evidence type="ECO:0000256" key="1">
    <source>
        <dbReference type="ARBA" id="ARBA00010193"/>
    </source>
</evidence>
<dbReference type="InterPro" id="IPR038765">
    <property type="entry name" value="Papain-like_cys_pep_sf"/>
</dbReference>
<name>A0A4Q4TSU8_9PEZI</name>
<dbReference type="Gene3D" id="3.90.70.10">
    <property type="entry name" value="Cysteine proteinases"/>
    <property type="match status" value="1"/>
</dbReference>
<keyword evidence="9" id="KW-1185">Reference proteome</keyword>
<dbReference type="CDD" id="cd00044">
    <property type="entry name" value="CysPc"/>
    <property type="match status" value="1"/>
</dbReference>
<organism evidence="8 9">
    <name type="scientific">Monosporascus ibericus</name>
    <dbReference type="NCBI Taxonomy" id="155417"/>
    <lineage>
        <taxon>Eukaryota</taxon>
        <taxon>Fungi</taxon>
        <taxon>Dikarya</taxon>
        <taxon>Ascomycota</taxon>
        <taxon>Pezizomycotina</taxon>
        <taxon>Sordariomycetes</taxon>
        <taxon>Xylariomycetidae</taxon>
        <taxon>Xylariales</taxon>
        <taxon>Xylariales incertae sedis</taxon>
        <taxon>Monosporascus</taxon>
    </lineage>
</organism>
<dbReference type="PANTHER" id="PTHR46143">
    <property type="entry name" value="CALPAIN-7"/>
    <property type="match status" value="1"/>
</dbReference>
<dbReference type="Gene3D" id="2.60.120.380">
    <property type="match status" value="1"/>
</dbReference>